<feature type="compositionally biased region" description="Low complexity" evidence="2">
    <location>
        <begin position="102"/>
        <end position="115"/>
    </location>
</feature>
<name>A0A9P7GNQ8_9AGAR</name>
<protein>
    <submittedName>
        <fullName evidence="3">Uncharacterized protein</fullName>
    </submittedName>
</protein>
<dbReference type="Proteomes" id="UP000717328">
    <property type="component" value="Unassembled WGS sequence"/>
</dbReference>
<accession>A0A9P7GNQ8</accession>
<evidence type="ECO:0000256" key="1">
    <source>
        <dbReference type="SAM" id="Coils"/>
    </source>
</evidence>
<evidence type="ECO:0000313" key="3">
    <source>
        <dbReference type="EMBL" id="KAG5650665.1"/>
    </source>
</evidence>
<keyword evidence="4" id="KW-1185">Reference proteome</keyword>
<gene>
    <name evidence="3" type="ORF">H0H81_011455</name>
</gene>
<reference evidence="3" key="1">
    <citation type="submission" date="2021-02" db="EMBL/GenBank/DDBJ databases">
        <authorList>
            <person name="Nieuwenhuis M."/>
            <person name="Van De Peppel L.J.J."/>
        </authorList>
    </citation>
    <scope>NUCLEOTIDE SEQUENCE</scope>
    <source>
        <strain evidence="3">D49</strain>
    </source>
</reference>
<comment type="caution">
    <text evidence="3">The sequence shown here is derived from an EMBL/GenBank/DDBJ whole genome shotgun (WGS) entry which is preliminary data.</text>
</comment>
<evidence type="ECO:0000256" key="2">
    <source>
        <dbReference type="SAM" id="MobiDB-lite"/>
    </source>
</evidence>
<dbReference type="AlphaFoldDB" id="A0A9P7GNQ8"/>
<feature type="region of interest" description="Disordered" evidence="2">
    <location>
        <begin position="90"/>
        <end position="115"/>
    </location>
</feature>
<keyword evidence="1" id="KW-0175">Coiled coil</keyword>
<organism evidence="3 4">
    <name type="scientific">Sphagnurus paluster</name>
    <dbReference type="NCBI Taxonomy" id="117069"/>
    <lineage>
        <taxon>Eukaryota</taxon>
        <taxon>Fungi</taxon>
        <taxon>Dikarya</taxon>
        <taxon>Basidiomycota</taxon>
        <taxon>Agaricomycotina</taxon>
        <taxon>Agaricomycetes</taxon>
        <taxon>Agaricomycetidae</taxon>
        <taxon>Agaricales</taxon>
        <taxon>Tricholomatineae</taxon>
        <taxon>Lyophyllaceae</taxon>
        <taxon>Sphagnurus</taxon>
    </lineage>
</organism>
<evidence type="ECO:0000313" key="4">
    <source>
        <dbReference type="Proteomes" id="UP000717328"/>
    </source>
</evidence>
<sequence>MPPSTPVPEPDDVEQSSADLIVEISRLKRKINDLEDSAAQGSNKRPLFEDIQVLVQEYNRGAEDEINVDESETQLQIYLLIFTAPSLADHAVDEPDDEETISGSPAKSLASSKATKSTVAQKIGLKSVTPHHGNPNIMAWTTNCFTILL</sequence>
<feature type="coiled-coil region" evidence="1">
    <location>
        <begin position="17"/>
        <end position="44"/>
    </location>
</feature>
<proteinExistence type="predicted"/>
<reference evidence="3" key="2">
    <citation type="submission" date="2021-10" db="EMBL/GenBank/DDBJ databases">
        <title>Phylogenomics reveals ancestral predisposition of the termite-cultivated fungus Termitomyces towards a domesticated lifestyle.</title>
        <authorList>
            <person name="Auxier B."/>
            <person name="Grum-Grzhimaylo A."/>
            <person name="Cardenas M.E."/>
            <person name="Lodge J.D."/>
            <person name="Laessoe T."/>
            <person name="Pedersen O."/>
            <person name="Smith M.E."/>
            <person name="Kuyper T.W."/>
            <person name="Franco-Molano E.A."/>
            <person name="Baroni T.J."/>
            <person name="Aanen D.K."/>
        </authorList>
    </citation>
    <scope>NUCLEOTIDE SEQUENCE</scope>
    <source>
        <strain evidence="3">D49</strain>
    </source>
</reference>
<dbReference type="EMBL" id="JABCKI010000391">
    <property type="protein sequence ID" value="KAG5650665.1"/>
    <property type="molecule type" value="Genomic_DNA"/>
</dbReference>